<dbReference type="PRINTS" id="PR01748">
    <property type="entry name" value="AP2TNSCPFCT"/>
</dbReference>
<dbReference type="GeneTree" id="ENSGT00950000182848"/>
<organism evidence="9 10">
    <name type="scientific">Dicentrarchus labrax</name>
    <name type="common">European seabass</name>
    <name type="synonym">Morone labrax</name>
    <dbReference type="NCBI Taxonomy" id="13489"/>
    <lineage>
        <taxon>Eukaryota</taxon>
        <taxon>Metazoa</taxon>
        <taxon>Chordata</taxon>
        <taxon>Craniata</taxon>
        <taxon>Vertebrata</taxon>
        <taxon>Euteleostomi</taxon>
        <taxon>Actinopterygii</taxon>
        <taxon>Neopterygii</taxon>
        <taxon>Teleostei</taxon>
        <taxon>Neoteleostei</taxon>
        <taxon>Acanthomorphata</taxon>
        <taxon>Eupercaria</taxon>
        <taxon>Moronidae</taxon>
        <taxon>Dicentrarchus</taxon>
    </lineage>
</organism>
<accession>A0A8P4KJ55</accession>
<evidence type="ECO:0000256" key="2">
    <source>
        <dbReference type="ARBA" id="ARBA00007770"/>
    </source>
</evidence>
<proteinExistence type="inferred from homology"/>
<evidence type="ECO:0000313" key="9">
    <source>
        <dbReference type="Ensembl" id="ENSDLAP00005076883.1"/>
    </source>
</evidence>
<dbReference type="GO" id="GO:0005634">
    <property type="term" value="C:nucleus"/>
    <property type="evidence" value="ECO:0007669"/>
    <property type="project" value="UniProtKB-SubCell"/>
</dbReference>
<evidence type="ECO:0000259" key="8">
    <source>
        <dbReference type="Pfam" id="PF03299"/>
    </source>
</evidence>
<evidence type="ECO:0000256" key="4">
    <source>
        <dbReference type="ARBA" id="ARBA00023125"/>
    </source>
</evidence>
<feature type="compositionally biased region" description="Basic and acidic residues" evidence="7">
    <location>
        <begin position="39"/>
        <end position="48"/>
    </location>
</feature>
<keyword evidence="5" id="KW-0804">Transcription</keyword>
<dbReference type="Proteomes" id="UP000694389">
    <property type="component" value="Unassembled WGS sequence"/>
</dbReference>
<reference evidence="9" key="1">
    <citation type="submission" date="2025-08" db="UniProtKB">
        <authorList>
            <consortium name="Ensembl"/>
        </authorList>
    </citation>
    <scope>IDENTIFICATION</scope>
</reference>
<feature type="compositionally biased region" description="Basic and acidic residues" evidence="7">
    <location>
        <begin position="409"/>
        <end position="418"/>
    </location>
</feature>
<dbReference type="InterPro" id="IPR004979">
    <property type="entry name" value="TF_AP2"/>
</dbReference>
<comment type="subcellular location">
    <subcellularLocation>
        <location evidence="1">Nucleus</location>
    </subcellularLocation>
</comment>
<dbReference type="PANTHER" id="PTHR10812:SF8">
    <property type="entry name" value="TRANSCRIPTION FACTOR AP-2-ALPHA"/>
    <property type="match status" value="1"/>
</dbReference>
<evidence type="ECO:0000256" key="6">
    <source>
        <dbReference type="ARBA" id="ARBA00023242"/>
    </source>
</evidence>
<feature type="compositionally biased region" description="Low complexity" evidence="7">
    <location>
        <begin position="96"/>
        <end position="107"/>
    </location>
</feature>
<reference evidence="9" key="2">
    <citation type="submission" date="2025-09" db="UniProtKB">
        <authorList>
            <consortium name="Ensembl"/>
        </authorList>
    </citation>
    <scope>IDENTIFICATION</scope>
</reference>
<protein>
    <submittedName>
        <fullName evidence="9">Transcription factor AP-2 alpha</fullName>
    </submittedName>
</protein>
<feature type="region of interest" description="Disordered" evidence="7">
    <location>
        <begin position="1"/>
        <end position="57"/>
    </location>
</feature>
<dbReference type="Pfam" id="PF03299">
    <property type="entry name" value="TF_AP-2"/>
    <property type="match status" value="1"/>
</dbReference>
<evidence type="ECO:0000256" key="5">
    <source>
        <dbReference type="ARBA" id="ARBA00023163"/>
    </source>
</evidence>
<feature type="domain" description="Transcription factor AP-2 C-terminal" evidence="8">
    <location>
        <begin position="192"/>
        <end position="386"/>
    </location>
</feature>
<keyword evidence="3" id="KW-0805">Transcription regulation</keyword>
<comment type="similarity">
    <text evidence="2">Belongs to the AP-2 family.</text>
</comment>
<dbReference type="GO" id="GO:0000977">
    <property type="term" value="F:RNA polymerase II transcription regulatory region sequence-specific DNA binding"/>
    <property type="evidence" value="ECO:0007669"/>
    <property type="project" value="TreeGrafter"/>
</dbReference>
<gene>
    <name evidence="9" type="primary">tfap2a</name>
</gene>
<dbReference type="Ensembl" id="ENSDLAT00005081542.1">
    <property type="protein sequence ID" value="ENSDLAP00005076883.1"/>
    <property type="gene ID" value="ENSDLAG00005007193.2"/>
</dbReference>
<name>A0A8P4KJ55_DICLA</name>
<feature type="region of interest" description="Disordered" evidence="7">
    <location>
        <begin position="96"/>
        <end position="141"/>
    </location>
</feature>
<evidence type="ECO:0000256" key="1">
    <source>
        <dbReference type="ARBA" id="ARBA00004123"/>
    </source>
</evidence>
<dbReference type="GO" id="GO:0042127">
    <property type="term" value="P:regulation of cell population proliferation"/>
    <property type="evidence" value="ECO:0007669"/>
    <property type="project" value="TreeGrafter"/>
</dbReference>
<dbReference type="InterPro" id="IPR013854">
    <property type="entry name" value="TF_AP2_C"/>
</dbReference>
<keyword evidence="10" id="KW-1185">Reference proteome</keyword>
<dbReference type="AlphaFoldDB" id="A0A8P4KJ55"/>
<keyword evidence="6" id="KW-0539">Nucleus</keyword>
<sequence length="418" mass="45009">TDYSFLESHRENVSAQFFRDGPSRRHQQWDSQATSAGRRGPESLHERPSALPHTELGLPAPVLPPALPAHLPAVSGPLLARQRPVLPQLPARPAAAAAPGLAGPEAGSGERPAAPAPQPAPPAVPGVPQGSAPTVRPRHRHGTVGLYPYPWNTSLFRRRSGPVSLSKNNNISAIPVNKDGLFGGVVNPNEVFCSVPGRLSLLSSTSKYKVTVAEVQRRLSPPECLNASLLGGVLRRAKSKNGGRSLREKLDKIGLNLPAGRRKAANVTLLTSLVEGEAVHLARDFGYVCETEFPAKAVAEYVNRQHSDPNEQVQRKNMLLATKQVCKEFTDLLSQDRSPLGNSRPQPILEPGIQSCLTHFSLISHGFGTPALCAAVTALQNYLTEAIKAMDKMYLNNNPNSHSDNGTKGGDKDEKHRK</sequence>
<feature type="compositionally biased region" description="Polar residues" evidence="7">
    <location>
        <begin position="395"/>
        <end position="406"/>
    </location>
</feature>
<dbReference type="PANTHER" id="PTHR10812">
    <property type="entry name" value="TRANSCRIPTION FACTOR AP-2"/>
    <property type="match status" value="1"/>
</dbReference>
<evidence type="ECO:0000256" key="3">
    <source>
        <dbReference type="ARBA" id="ARBA00023015"/>
    </source>
</evidence>
<dbReference type="GO" id="GO:0000981">
    <property type="term" value="F:DNA-binding transcription factor activity, RNA polymerase II-specific"/>
    <property type="evidence" value="ECO:0007669"/>
    <property type="project" value="TreeGrafter"/>
</dbReference>
<keyword evidence="4" id="KW-0238">DNA-binding</keyword>
<evidence type="ECO:0000256" key="7">
    <source>
        <dbReference type="SAM" id="MobiDB-lite"/>
    </source>
</evidence>
<feature type="compositionally biased region" description="Pro residues" evidence="7">
    <location>
        <begin position="114"/>
        <end position="125"/>
    </location>
</feature>
<evidence type="ECO:0000313" key="10">
    <source>
        <dbReference type="Proteomes" id="UP000694389"/>
    </source>
</evidence>
<feature type="region of interest" description="Disordered" evidence="7">
    <location>
        <begin position="395"/>
        <end position="418"/>
    </location>
</feature>